<evidence type="ECO:0000259" key="10">
    <source>
        <dbReference type="Pfam" id="PF01035"/>
    </source>
</evidence>
<gene>
    <name evidence="12" type="ORF">ABS361_10450</name>
</gene>
<dbReference type="NCBIfam" id="TIGR00589">
    <property type="entry name" value="ogt"/>
    <property type="match status" value="1"/>
</dbReference>
<proteinExistence type="inferred from homology"/>
<keyword evidence="4 9" id="KW-0489">Methyltransferase</keyword>
<keyword evidence="3 9" id="KW-0963">Cytoplasm</keyword>
<dbReference type="SUPFAM" id="SSF46767">
    <property type="entry name" value="Methylated DNA-protein cysteine methyltransferase, C-terminal domain"/>
    <property type="match status" value="1"/>
</dbReference>
<feature type="domain" description="Methylated-DNA-[protein]-cysteine S-methyltransferase DNA binding" evidence="10">
    <location>
        <begin position="77"/>
        <end position="156"/>
    </location>
</feature>
<keyword evidence="7 9" id="KW-0234">DNA repair</keyword>
<protein>
    <recommendedName>
        <fullName evidence="9">Methylated-DNA--protein-cysteine methyltransferase</fullName>
        <ecNumber evidence="9">2.1.1.63</ecNumber>
    </recommendedName>
    <alternativeName>
        <fullName evidence="9">6-O-methylguanine-DNA methyltransferase</fullName>
        <shortName evidence="9">MGMT</shortName>
    </alternativeName>
    <alternativeName>
        <fullName evidence="9">O-6-methylguanine-DNA-alkyltransferase</fullName>
    </alternativeName>
</protein>
<accession>A0AAU7XFP1</accession>
<evidence type="ECO:0000256" key="2">
    <source>
        <dbReference type="ARBA" id="ARBA00008711"/>
    </source>
</evidence>
<dbReference type="GO" id="GO:0003908">
    <property type="term" value="F:methylated-DNA-[protein]-cysteine S-methyltransferase activity"/>
    <property type="evidence" value="ECO:0007669"/>
    <property type="project" value="UniProtKB-UniRule"/>
</dbReference>
<dbReference type="InterPro" id="IPR036217">
    <property type="entry name" value="MethylDNA_cys_MeTrfase_DNAb"/>
</dbReference>
<dbReference type="Pfam" id="PF02870">
    <property type="entry name" value="Methyltransf_1N"/>
    <property type="match status" value="1"/>
</dbReference>
<evidence type="ECO:0000256" key="4">
    <source>
        <dbReference type="ARBA" id="ARBA00022603"/>
    </source>
</evidence>
<dbReference type="CDD" id="cd06445">
    <property type="entry name" value="ATase"/>
    <property type="match status" value="1"/>
</dbReference>
<dbReference type="GO" id="GO:0032259">
    <property type="term" value="P:methylation"/>
    <property type="evidence" value="ECO:0007669"/>
    <property type="project" value="UniProtKB-KW"/>
</dbReference>
<evidence type="ECO:0000256" key="9">
    <source>
        <dbReference type="HAMAP-Rule" id="MF_00772"/>
    </source>
</evidence>
<evidence type="ECO:0000256" key="3">
    <source>
        <dbReference type="ARBA" id="ARBA00022490"/>
    </source>
</evidence>
<dbReference type="GO" id="GO:0006307">
    <property type="term" value="P:DNA alkylation repair"/>
    <property type="evidence" value="ECO:0007669"/>
    <property type="project" value="UniProtKB-UniRule"/>
</dbReference>
<feature type="active site" description="Nucleophile; methyl group acceptor" evidence="9">
    <location>
        <position position="128"/>
    </location>
</feature>
<dbReference type="InterPro" id="IPR014048">
    <property type="entry name" value="MethylDNA_cys_MeTrfase_DNA-bd"/>
</dbReference>
<dbReference type="Pfam" id="PF01035">
    <property type="entry name" value="DNA_binding_1"/>
    <property type="match status" value="1"/>
</dbReference>
<reference evidence="12" key="1">
    <citation type="submission" date="2024-06" db="EMBL/GenBank/DDBJ databases">
        <title>Methylostella associata gen. nov., sp. nov., a novel Ancalomicrobiaceae-affiliated facultatively methylotrophic bacteria that feed on methanotrophs of the genus Methylococcus.</title>
        <authorList>
            <person name="Saltykova V."/>
            <person name="Danilova O.V."/>
            <person name="Oshkin I.Y."/>
            <person name="Belova S.E."/>
            <person name="Pimenov N.V."/>
            <person name="Dedysh S.N."/>
        </authorList>
    </citation>
    <scope>NUCLEOTIDE SEQUENCE</scope>
    <source>
        <strain evidence="12">S20</strain>
    </source>
</reference>
<comment type="similarity">
    <text evidence="2 9">Belongs to the MGMT family.</text>
</comment>
<dbReference type="AlphaFoldDB" id="A0AAU7XFP1"/>
<dbReference type="InterPro" id="IPR036388">
    <property type="entry name" value="WH-like_DNA-bd_sf"/>
</dbReference>
<evidence type="ECO:0000256" key="6">
    <source>
        <dbReference type="ARBA" id="ARBA00022763"/>
    </source>
</evidence>
<dbReference type="SUPFAM" id="SSF53155">
    <property type="entry name" value="Methylated DNA-protein cysteine methyltransferase domain"/>
    <property type="match status" value="1"/>
</dbReference>
<dbReference type="GO" id="GO:0005737">
    <property type="term" value="C:cytoplasm"/>
    <property type="evidence" value="ECO:0007669"/>
    <property type="project" value="UniProtKB-SubCell"/>
</dbReference>
<dbReference type="RefSeq" id="WP_407051679.1">
    <property type="nucleotide sequence ID" value="NZ_CP158568.1"/>
</dbReference>
<dbReference type="InterPro" id="IPR023546">
    <property type="entry name" value="MGMT"/>
</dbReference>
<dbReference type="FunFam" id="1.10.10.10:FF:000214">
    <property type="entry name" value="Methylated-DNA--protein-cysteine methyltransferase"/>
    <property type="match status" value="1"/>
</dbReference>
<dbReference type="InterPro" id="IPR008332">
    <property type="entry name" value="MethylG_MeTrfase_N"/>
</dbReference>
<comment type="catalytic activity">
    <reaction evidence="1 9">
        <text>a 4-O-methyl-thymidine in DNA + L-cysteinyl-[protein] = a thymidine in DNA + S-methyl-L-cysteinyl-[protein]</text>
        <dbReference type="Rhea" id="RHEA:53428"/>
        <dbReference type="Rhea" id="RHEA-COMP:10131"/>
        <dbReference type="Rhea" id="RHEA-COMP:10132"/>
        <dbReference type="Rhea" id="RHEA-COMP:13555"/>
        <dbReference type="Rhea" id="RHEA-COMP:13556"/>
        <dbReference type="ChEBI" id="CHEBI:29950"/>
        <dbReference type="ChEBI" id="CHEBI:82612"/>
        <dbReference type="ChEBI" id="CHEBI:137386"/>
        <dbReference type="ChEBI" id="CHEBI:137387"/>
        <dbReference type="EC" id="2.1.1.63"/>
    </reaction>
</comment>
<comment type="miscellaneous">
    <text evidence="9">This enzyme catalyzes only one turnover and therefore is not strictly catalytic. According to one definition, an enzyme is a biocatalyst that acts repeatedly and over many reaction cycles.</text>
</comment>
<organism evidence="12">
    <name type="scientific">Methyloraptor flagellatus</name>
    <dbReference type="NCBI Taxonomy" id="3162530"/>
    <lineage>
        <taxon>Bacteria</taxon>
        <taxon>Pseudomonadati</taxon>
        <taxon>Pseudomonadota</taxon>
        <taxon>Alphaproteobacteria</taxon>
        <taxon>Hyphomicrobiales</taxon>
        <taxon>Ancalomicrobiaceae</taxon>
        <taxon>Methyloraptor</taxon>
    </lineage>
</organism>
<dbReference type="HAMAP" id="MF_00772">
    <property type="entry name" value="OGT"/>
    <property type="match status" value="1"/>
</dbReference>
<dbReference type="InterPro" id="IPR001497">
    <property type="entry name" value="MethylDNA_cys_MeTrfase_AS"/>
</dbReference>
<comment type="subcellular location">
    <subcellularLocation>
        <location evidence="9">Cytoplasm</location>
    </subcellularLocation>
</comment>
<dbReference type="Gene3D" id="1.10.10.10">
    <property type="entry name" value="Winged helix-like DNA-binding domain superfamily/Winged helix DNA-binding domain"/>
    <property type="match status" value="1"/>
</dbReference>
<evidence type="ECO:0000313" key="12">
    <source>
        <dbReference type="EMBL" id="XBY46586.1"/>
    </source>
</evidence>
<dbReference type="EC" id="2.1.1.63" evidence="9"/>
<dbReference type="PANTHER" id="PTHR10815:SF5">
    <property type="entry name" value="METHYLATED-DNA--PROTEIN-CYSTEINE METHYLTRANSFERASE"/>
    <property type="match status" value="1"/>
</dbReference>
<comment type="function">
    <text evidence="9">Involved in the cellular defense against the biological effects of O6-methylguanine (O6-MeG) and O4-methylthymine (O4-MeT) in DNA. Repairs the methylated nucleobase in DNA by stoichiometrically transferring the methyl group to a cysteine residue in the enzyme. This is a suicide reaction: the enzyme is irreversibly inactivated.</text>
</comment>
<feature type="domain" description="Methylguanine DNA methyltransferase ribonuclease-like" evidence="11">
    <location>
        <begin position="4"/>
        <end position="73"/>
    </location>
</feature>
<dbReference type="KEGG" id="mflg:ABS361_10450"/>
<evidence type="ECO:0000256" key="5">
    <source>
        <dbReference type="ARBA" id="ARBA00022679"/>
    </source>
</evidence>
<keyword evidence="5 9" id="KW-0808">Transferase</keyword>
<dbReference type="PROSITE" id="PS00374">
    <property type="entry name" value="MGMT"/>
    <property type="match status" value="1"/>
</dbReference>
<dbReference type="PANTHER" id="PTHR10815">
    <property type="entry name" value="METHYLATED-DNA--PROTEIN-CYSTEINE METHYLTRANSFERASE"/>
    <property type="match status" value="1"/>
</dbReference>
<evidence type="ECO:0000256" key="1">
    <source>
        <dbReference type="ARBA" id="ARBA00001286"/>
    </source>
</evidence>
<dbReference type="Gene3D" id="3.30.160.70">
    <property type="entry name" value="Methylated DNA-protein cysteine methyltransferase domain"/>
    <property type="match status" value="1"/>
</dbReference>
<comment type="catalytic activity">
    <reaction evidence="8 9">
        <text>a 6-O-methyl-2'-deoxyguanosine in DNA + L-cysteinyl-[protein] = S-methyl-L-cysteinyl-[protein] + a 2'-deoxyguanosine in DNA</text>
        <dbReference type="Rhea" id="RHEA:24000"/>
        <dbReference type="Rhea" id="RHEA-COMP:10131"/>
        <dbReference type="Rhea" id="RHEA-COMP:10132"/>
        <dbReference type="Rhea" id="RHEA-COMP:11367"/>
        <dbReference type="Rhea" id="RHEA-COMP:11368"/>
        <dbReference type="ChEBI" id="CHEBI:29950"/>
        <dbReference type="ChEBI" id="CHEBI:82612"/>
        <dbReference type="ChEBI" id="CHEBI:85445"/>
        <dbReference type="ChEBI" id="CHEBI:85448"/>
        <dbReference type="EC" id="2.1.1.63"/>
    </reaction>
</comment>
<evidence type="ECO:0000256" key="8">
    <source>
        <dbReference type="ARBA" id="ARBA00049348"/>
    </source>
</evidence>
<sequence>MQTLYTVMESPIGPLLIAGDGERLSTIGFPSGKGHVAPRENWRRDDSAFDAVQDQLRGYFAGERQVFDLDLDPQGTPFQREVWRALTEIPFGTTTSYGALAARIGRPDASRAVGAANGANPIPIVVPCHRVIGANGSLTGFGGGIETKRWLLAHERERMPGAQASLF</sequence>
<keyword evidence="6 9" id="KW-0227">DNA damage</keyword>
<dbReference type="EMBL" id="CP158568">
    <property type="protein sequence ID" value="XBY46586.1"/>
    <property type="molecule type" value="Genomic_DNA"/>
</dbReference>
<evidence type="ECO:0000256" key="7">
    <source>
        <dbReference type="ARBA" id="ARBA00023204"/>
    </source>
</evidence>
<name>A0AAU7XFP1_9HYPH</name>
<evidence type="ECO:0000259" key="11">
    <source>
        <dbReference type="Pfam" id="PF02870"/>
    </source>
</evidence>
<dbReference type="InterPro" id="IPR036631">
    <property type="entry name" value="MGMT_N_sf"/>
</dbReference>